<evidence type="ECO:0000259" key="13">
    <source>
        <dbReference type="Pfam" id="PF02882"/>
    </source>
</evidence>
<comment type="catalytic activity">
    <reaction evidence="11">
        <text>(6R)-5,10-methenyltetrahydrofolate + H2O = (6R)-10-formyltetrahydrofolate + H(+)</text>
        <dbReference type="Rhea" id="RHEA:23700"/>
        <dbReference type="ChEBI" id="CHEBI:15377"/>
        <dbReference type="ChEBI" id="CHEBI:15378"/>
        <dbReference type="ChEBI" id="CHEBI:57455"/>
        <dbReference type="ChEBI" id="CHEBI:195366"/>
        <dbReference type="EC" id="3.5.4.9"/>
    </reaction>
</comment>
<dbReference type="EC" id="1.5.1.5" evidence="11"/>
<comment type="caution">
    <text evidence="11">Lacks conserved residue(s) required for the propagation of feature annotation.</text>
</comment>
<keyword evidence="4 11" id="KW-0658">Purine biosynthesis</keyword>
<evidence type="ECO:0000259" key="12">
    <source>
        <dbReference type="Pfam" id="PF00763"/>
    </source>
</evidence>
<evidence type="ECO:0000256" key="7">
    <source>
        <dbReference type="ARBA" id="ARBA00023002"/>
    </source>
</evidence>
<dbReference type="Pfam" id="PF02882">
    <property type="entry name" value="THF_DHG_CYH_C"/>
    <property type="match status" value="1"/>
</dbReference>
<comment type="function">
    <text evidence="11">Catalyzes the oxidation of 5,10-methylenetetrahydrofolate to 5,10-methenyltetrahydrofolate and then the hydrolysis of 5,10-methenyltetrahydrofolate to 10-formyltetrahydrofolate.</text>
</comment>
<keyword evidence="2 11" id="KW-0554">One-carbon metabolism</keyword>
<evidence type="ECO:0000256" key="4">
    <source>
        <dbReference type="ARBA" id="ARBA00022755"/>
    </source>
</evidence>
<dbReference type="Gene3D" id="3.40.50.720">
    <property type="entry name" value="NAD(P)-binding Rossmann-like Domain"/>
    <property type="match status" value="1"/>
</dbReference>
<gene>
    <name evidence="11" type="primary">folD</name>
    <name evidence="14" type="ORF">ACJDT4_14160</name>
</gene>
<dbReference type="EMBL" id="JBJIAA010000011">
    <property type="protein sequence ID" value="MFL0251562.1"/>
    <property type="molecule type" value="Genomic_DNA"/>
</dbReference>
<evidence type="ECO:0000256" key="2">
    <source>
        <dbReference type="ARBA" id="ARBA00022563"/>
    </source>
</evidence>
<dbReference type="CDD" id="cd01080">
    <property type="entry name" value="NAD_bind_m-THF_DH_Cyclohyd"/>
    <property type="match status" value="1"/>
</dbReference>
<keyword evidence="15" id="KW-1185">Reference proteome</keyword>
<dbReference type="Proteomes" id="UP001623592">
    <property type="component" value="Unassembled WGS sequence"/>
</dbReference>
<dbReference type="SUPFAM" id="SSF51735">
    <property type="entry name" value="NAD(P)-binding Rossmann-fold domains"/>
    <property type="match status" value="1"/>
</dbReference>
<organism evidence="14 15">
    <name type="scientific">Clostridium neuense</name>
    <dbReference type="NCBI Taxonomy" id="1728934"/>
    <lineage>
        <taxon>Bacteria</taxon>
        <taxon>Bacillati</taxon>
        <taxon>Bacillota</taxon>
        <taxon>Clostridia</taxon>
        <taxon>Eubacteriales</taxon>
        <taxon>Clostridiaceae</taxon>
        <taxon>Clostridium</taxon>
    </lineage>
</organism>
<protein>
    <recommendedName>
        <fullName evidence="11">Bifunctional protein FolD</fullName>
    </recommendedName>
    <domain>
        <recommendedName>
            <fullName evidence="11">Methylenetetrahydrofolate dehydrogenase</fullName>
            <ecNumber evidence="11">1.5.1.5</ecNumber>
        </recommendedName>
    </domain>
    <domain>
        <recommendedName>
            <fullName evidence="11">Methenyltetrahydrofolate cyclohydrolase</fullName>
            <ecNumber evidence="11">3.5.4.9</ecNumber>
        </recommendedName>
    </domain>
</protein>
<evidence type="ECO:0000256" key="10">
    <source>
        <dbReference type="ARBA" id="ARBA00023268"/>
    </source>
</evidence>
<keyword evidence="9 11" id="KW-0486">Methionine biosynthesis</keyword>
<dbReference type="NCBIfam" id="NF010769">
    <property type="entry name" value="PRK14172.1"/>
    <property type="match status" value="1"/>
</dbReference>
<dbReference type="InterPro" id="IPR036291">
    <property type="entry name" value="NAD(P)-bd_dom_sf"/>
</dbReference>
<keyword evidence="8 11" id="KW-0368">Histidine biosynthesis</keyword>
<dbReference type="SUPFAM" id="SSF53223">
    <property type="entry name" value="Aminoacid dehydrogenase-like, N-terminal domain"/>
    <property type="match status" value="1"/>
</dbReference>
<dbReference type="InterPro" id="IPR046346">
    <property type="entry name" value="Aminoacid_DH-like_N_sf"/>
</dbReference>
<dbReference type="InterPro" id="IPR020630">
    <property type="entry name" value="THF_DH/CycHdrlase_cat_dom"/>
</dbReference>
<evidence type="ECO:0000256" key="11">
    <source>
        <dbReference type="HAMAP-Rule" id="MF_01576"/>
    </source>
</evidence>
<evidence type="ECO:0000256" key="1">
    <source>
        <dbReference type="ARBA" id="ARBA00004777"/>
    </source>
</evidence>
<keyword evidence="5 11" id="KW-0378">Hydrolase</keyword>
<dbReference type="RefSeq" id="WP_406788215.1">
    <property type="nucleotide sequence ID" value="NZ_JBJIAA010000011.1"/>
</dbReference>
<dbReference type="EC" id="3.5.4.9" evidence="11"/>
<evidence type="ECO:0000256" key="8">
    <source>
        <dbReference type="ARBA" id="ARBA00023102"/>
    </source>
</evidence>
<evidence type="ECO:0000256" key="5">
    <source>
        <dbReference type="ARBA" id="ARBA00022801"/>
    </source>
</evidence>
<feature type="binding site" evidence="11">
    <location>
        <position position="231"/>
    </location>
    <ligand>
        <name>NADP(+)</name>
        <dbReference type="ChEBI" id="CHEBI:58349"/>
    </ligand>
</feature>
<sequence length="278" mass="30088">MGQIIDGKLQAKKYREKIASFVQERIKSGLKVPCIASIMVGNDGGSKYYLENQKRLCDKLGVKFQSIILNEDSAESDIINLITKLNKDNDVNGIMLQLPLPEHINEKNITSAIVESKDIDSLTYENTGKFYRGQKAFIPCTPRSIIELIKSTGIDISGKNAVIIGRSNIVGKPVSQLLLNENATVTICHSKTKDLKNICNKADILVSAVGNPGFITGEYIKQNAVVIDVGTTVIDGKLKGDVCFDEAVSKAAFITPVPGGVGAMTTTMLILNVCEALL</sequence>
<evidence type="ECO:0000256" key="9">
    <source>
        <dbReference type="ARBA" id="ARBA00023167"/>
    </source>
</evidence>
<reference evidence="14 15" key="1">
    <citation type="submission" date="2024-11" db="EMBL/GenBank/DDBJ databases">
        <authorList>
            <person name="Heng Y.C."/>
            <person name="Lim A.C.H."/>
            <person name="Lee J.K.Y."/>
            <person name="Kittelmann S."/>
        </authorList>
    </citation>
    <scope>NUCLEOTIDE SEQUENCE [LARGE SCALE GENOMIC DNA]</scope>
    <source>
        <strain evidence="14 15">WILCCON 0114</strain>
    </source>
</reference>
<dbReference type="PANTHER" id="PTHR48099">
    <property type="entry name" value="C-1-TETRAHYDROFOLATE SYNTHASE, CYTOPLASMIC-RELATED"/>
    <property type="match status" value="1"/>
</dbReference>
<keyword evidence="3 11" id="KW-0028">Amino-acid biosynthesis</keyword>
<feature type="binding site" evidence="11">
    <location>
        <begin position="165"/>
        <end position="167"/>
    </location>
    <ligand>
        <name>NADP(+)</name>
        <dbReference type="ChEBI" id="CHEBI:58349"/>
    </ligand>
</feature>
<comment type="caution">
    <text evidence="14">The sequence shown here is derived from an EMBL/GenBank/DDBJ whole genome shotgun (WGS) entry which is preliminary data.</text>
</comment>
<dbReference type="PRINTS" id="PR00085">
    <property type="entry name" value="THFDHDRGNASE"/>
</dbReference>
<accession>A0ABW8TGJ2</accession>
<keyword evidence="7 11" id="KW-0560">Oxidoreductase</keyword>
<keyword evidence="10 11" id="KW-0511">Multifunctional enzyme</keyword>
<feature type="domain" description="Tetrahydrofolate dehydrogenase/cyclohydrolase NAD(P)-binding" evidence="13">
    <location>
        <begin position="139"/>
        <end position="276"/>
    </location>
</feature>
<name>A0ABW8TGJ2_9CLOT</name>
<comment type="subunit">
    <text evidence="11">Homodimer.</text>
</comment>
<dbReference type="PROSITE" id="PS00766">
    <property type="entry name" value="THF_DHG_CYH_1"/>
    <property type="match status" value="1"/>
</dbReference>
<evidence type="ECO:0000256" key="6">
    <source>
        <dbReference type="ARBA" id="ARBA00022857"/>
    </source>
</evidence>
<keyword evidence="6 11" id="KW-0521">NADP</keyword>
<evidence type="ECO:0000313" key="14">
    <source>
        <dbReference type="EMBL" id="MFL0251562.1"/>
    </source>
</evidence>
<dbReference type="InterPro" id="IPR020867">
    <property type="entry name" value="THF_DH/CycHdrlase_CS"/>
</dbReference>
<dbReference type="Pfam" id="PF00763">
    <property type="entry name" value="THF_DHG_CYH"/>
    <property type="match status" value="1"/>
</dbReference>
<comment type="catalytic activity">
    <reaction evidence="11">
        <text>(6R)-5,10-methylene-5,6,7,8-tetrahydrofolate + NADP(+) = (6R)-5,10-methenyltetrahydrofolate + NADPH</text>
        <dbReference type="Rhea" id="RHEA:22812"/>
        <dbReference type="ChEBI" id="CHEBI:15636"/>
        <dbReference type="ChEBI" id="CHEBI:57455"/>
        <dbReference type="ChEBI" id="CHEBI:57783"/>
        <dbReference type="ChEBI" id="CHEBI:58349"/>
        <dbReference type="EC" id="1.5.1.5"/>
    </reaction>
</comment>
<dbReference type="HAMAP" id="MF_01576">
    <property type="entry name" value="THF_DHG_CYH"/>
    <property type="match status" value="1"/>
</dbReference>
<evidence type="ECO:0000313" key="15">
    <source>
        <dbReference type="Proteomes" id="UP001623592"/>
    </source>
</evidence>
<proteinExistence type="inferred from homology"/>
<feature type="domain" description="Tetrahydrofolate dehydrogenase/cyclohydrolase catalytic" evidence="12">
    <location>
        <begin position="5"/>
        <end position="120"/>
    </location>
</feature>
<dbReference type="InterPro" id="IPR000672">
    <property type="entry name" value="THF_DH/CycHdrlase"/>
</dbReference>
<comment type="pathway">
    <text evidence="1 11">One-carbon metabolism; tetrahydrofolate interconversion.</text>
</comment>
<dbReference type="InterPro" id="IPR020631">
    <property type="entry name" value="THF_DH/CycHdrlase_NAD-bd_dom"/>
</dbReference>
<dbReference type="PANTHER" id="PTHR48099:SF5">
    <property type="entry name" value="C-1-TETRAHYDROFOLATE SYNTHASE, CYTOPLASMIC"/>
    <property type="match status" value="1"/>
</dbReference>
<evidence type="ECO:0000256" key="3">
    <source>
        <dbReference type="ARBA" id="ARBA00022605"/>
    </source>
</evidence>
<comment type="similarity">
    <text evidence="11">Belongs to the tetrahydrofolate dehydrogenase/cyclohydrolase family.</text>
</comment>
<dbReference type="Gene3D" id="3.40.50.10860">
    <property type="entry name" value="Leucine Dehydrogenase, chain A, domain 1"/>
    <property type="match status" value="1"/>
</dbReference>